<keyword evidence="3" id="KW-1185">Reference proteome</keyword>
<sequence length="199" mass="22031">MWRCRDRRRALAPLRGSRSVQGRHSALPPSDCRLGRSGAVARFFRSQSGTKQSFFDPDRFIRSRAGTERMTMLARNPIRSRADTNRSVFALFMAECSRAGTNQISMSQIIRQSEELGAFVRAVRMAQNLSRDELANATGLSPKFISQVEGGKATAQLGKVLQLLDELGIRLRAETSFLVSAEALARASRRRRKTGAAGS</sequence>
<dbReference type="PROSITE" id="PS50943">
    <property type="entry name" value="HTH_CROC1"/>
    <property type="match status" value="1"/>
</dbReference>
<dbReference type="Proteomes" id="UP000192911">
    <property type="component" value="Unassembled WGS sequence"/>
</dbReference>
<dbReference type="SMART" id="SM00530">
    <property type="entry name" value="HTH_XRE"/>
    <property type="match status" value="1"/>
</dbReference>
<evidence type="ECO:0000259" key="1">
    <source>
        <dbReference type="PROSITE" id="PS50943"/>
    </source>
</evidence>
<proteinExistence type="predicted"/>
<dbReference type="SUPFAM" id="SSF47413">
    <property type="entry name" value="lambda repressor-like DNA-binding domains"/>
    <property type="match status" value="1"/>
</dbReference>
<evidence type="ECO:0000313" key="2">
    <source>
        <dbReference type="EMBL" id="SMF49868.1"/>
    </source>
</evidence>
<feature type="domain" description="HTH cro/C1-type" evidence="1">
    <location>
        <begin position="120"/>
        <end position="178"/>
    </location>
</feature>
<gene>
    <name evidence="2" type="ORF">SAMN06295900_108189</name>
</gene>
<name>A0A1X7FBV9_TRICW</name>
<dbReference type="Pfam" id="PF13560">
    <property type="entry name" value="HTH_31"/>
    <property type="match status" value="1"/>
</dbReference>
<dbReference type="InterPro" id="IPR001387">
    <property type="entry name" value="Cro/C1-type_HTH"/>
</dbReference>
<dbReference type="AlphaFoldDB" id="A0A1X7FBV9"/>
<protein>
    <submittedName>
        <fullName evidence="2">Helix-turn-helix domain-containing protein</fullName>
    </submittedName>
</protein>
<dbReference type="STRING" id="28094.SAMN06295900_108189"/>
<dbReference type="InterPro" id="IPR010982">
    <property type="entry name" value="Lambda_DNA-bd_dom_sf"/>
</dbReference>
<reference evidence="3" key="1">
    <citation type="submission" date="2017-04" db="EMBL/GenBank/DDBJ databases">
        <authorList>
            <person name="Varghese N."/>
            <person name="Submissions S."/>
        </authorList>
    </citation>
    <scope>NUCLEOTIDE SEQUENCE [LARGE SCALE GENOMIC DNA]</scope>
    <source>
        <strain evidence="3">Ballard 720</strain>
    </source>
</reference>
<dbReference type="Gene3D" id="1.10.260.40">
    <property type="entry name" value="lambda repressor-like DNA-binding domains"/>
    <property type="match status" value="1"/>
</dbReference>
<accession>A0A1X7FBV9</accession>
<dbReference type="CDD" id="cd00093">
    <property type="entry name" value="HTH_XRE"/>
    <property type="match status" value="1"/>
</dbReference>
<organism evidence="2 3">
    <name type="scientific">Trinickia caryophylli</name>
    <name type="common">Paraburkholderia caryophylli</name>
    <dbReference type="NCBI Taxonomy" id="28094"/>
    <lineage>
        <taxon>Bacteria</taxon>
        <taxon>Pseudomonadati</taxon>
        <taxon>Pseudomonadota</taxon>
        <taxon>Betaproteobacteria</taxon>
        <taxon>Burkholderiales</taxon>
        <taxon>Burkholderiaceae</taxon>
        <taxon>Trinickia</taxon>
    </lineage>
</organism>
<dbReference type="GO" id="GO:0003677">
    <property type="term" value="F:DNA binding"/>
    <property type="evidence" value="ECO:0007669"/>
    <property type="project" value="InterPro"/>
</dbReference>
<evidence type="ECO:0000313" key="3">
    <source>
        <dbReference type="Proteomes" id="UP000192911"/>
    </source>
</evidence>
<dbReference type="EMBL" id="FXAH01000008">
    <property type="protein sequence ID" value="SMF49868.1"/>
    <property type="molecule type" value="Genomic_DNA"/>
</dbReference>